<sequence>MGRPSRLLWRGEITDKSQRSRHFYEAQEKGEGPGMAFQFTSRAGLNTGLPGPIRIDKTGLSEAQGQIIDRLTNLEERYAHKLMNGGDRWSTVEKLASESIPSALLFQAASRSGTLDTTTSCGPRHIVGEVLSEMAEEAKELAAEHLPWLDIQMHYGVEVVDVDVLTLPGRVIPTIMERKTGKRATLAPYDICIKATGTSWITPVQGQVEENAFTGTPDPGALIDYSIEYVGLLICMTDMVEIDPQREEGFKINKAEVVKYQGLITLFNRTRDVALPRHSDSVGIQEEDVFVTPEMVLSVQMDRRKDPQQIYLEIARVVTAIKFRKLPLDVDPKLSVPDQLKHLAIENEKLIANPCEATETGMMRKCLDSLIFHSALGPDLSKLEDSLREKYPLLPLAYLSVDVVQCNSQHRSTLESWRRSLLCFSRTRNYISAVPRILHLLFTRLERCGVIKWIQGAYDEVSWSPSKRFQLHGECAAGLIPSAIMTPAADKLSAAILASTGKQKQGEQTFQKGRFVKLPSGHRIPIMELGLVGHGELRGQNLFNVQWTDTNAYAGAHELMPTIATMVGMTEDLAIAGVPFPLDAMMDFYDRVLPSHTEFDRQIKEMGSHYAQVVHFLRLAELIAEVYPDGKTFSKKMRTAKDQPSREALYNNVRKLKGVEEACGRSERACKLDKFEAHTLASFENTTPDISGRQADAMRVLVDKKLKSLELGRIAGALGVIESIGNPNGVYAIGSEGVDDLSSPREGQYCHGAPIIIQGGDLKETPHVQVTEILEV</sequence>
<reference evidence="1 2" key="1">
    <citation type="submission" date="2019-10" db="EMBL/GenBank/DDBJ databases">
        <authorList>
            <person name="Palmer J.M."/>
        </authorList>
    </citation>
    <scope>NUCLEOTIDE SEQUENCE [LARGE SCALE GENOMIC DNA]</scope>
    <source>
        <strain evidence="1 2">TWF696</strain>
    </source>
</reference>
<name>A0AAV9VAS5_9PEZI</name>
<dbReference type="EMBL" id="JAVHNQ010000002">
    <property type="protein sequence ID" value="KAK6355603.1"/>
    <property type="molecule type" value="Genomic_DNA"/>
</dbReference>
<accession>A0AAV9VAS5</accession>
<evidence type="ECO:0000313" key="1">
    <source>
        <dbReference type="EMBL" id="KAK6355603.1"/>
    </source>
</evidence>
<keyword evidence="2" id="KW-1185">Reference proteome</keyword>
<dbReference type="Proteomes" id="UP001375240">
    <property type="component" value="Unassembled WGS sequence"/>
</dbReference>
<protein>
    <submittedName>
        <fullName evidence="1">Uncharacterized protein</fullName>
    </submittedName>
</protein>
<organism evidence="1 2">
    <name type="scientific">Orbilia brochopaga</name>
    <dbReference type="NCBI Taxonomy" id="3140254"/>
    <lineage>
        <taxon>Eukaryota</taxon>
        <taxon>Fungi</taxon>
        <taxon>Dikarya</taxon>
        <taxon>Ascomycota</taxon>
        <taxon>Pezizomycotina</taxon>
        <taxon>Orbiliomycetes</taxon>
        <taxon>Orbiliales</taxon>
        <taxon>Orbiliaceae</taxon>
        <taxon>Orbilia</taxon>
    </lineage>
</organism>
<evidence type="ECO:0000313" key="2">
    <source>
        <dbReference type="Proteomes" id="UP001375240"/>
    </source>
</evidence>
<proteinExistence type="predicted"/>
<comment type="caution">
    <text evidence="1">The sequence shown here is derived from an EMBL/GenBank/DDBJ whole genome shotgun (WGS) entry which is preliminary data.</text>
</comment>
<dbReference type="AlphaFoldDB" id="A0AAV9VAS5"/>
<gene>
    <name evidence="1" type="ORF">TWF696_004702</name>
</gene>